<evidence type="ECO:0000313" key="1">
    <source>
        <dbReference type="EMBL" id="KAK8836805.1"/>
    </source>
</evidence>
<accession>A0ABR2GS85</accession>
<dbReference type="Proteomes" id="UP001470230">
    <property type="component" value="Unassembled WGS sequence"/>
</dbReference>
<proteinExistence type="predicted"/>
<dbReference type="EMBL" id="JAPFFF010000063">
    <property type="protein sequence ID" value="KAK8836805.1"/>
    <property type="molecule type" value="Genomic_DNA"/>
</dbReference>
<keyword evidence="2" id="KW-1185">Reference proteome</keyword>
<reference evidence="1 2" key="1">
    <citation type="submission" date="2024-04" db="EMBL/GenBank/DDBJ databases">
        <title>Tritrichomonas musculus Genome.</title>
        <authorList>
            <person name="Alves-Ferreira E."/>
            <person name="Grigg M."/>
            <person name="Lorenzi H."/>
            <person name="Galac M."/>
        </authorList>
    </citation>
    <scope>NUCLEOTIDE SEQUENCE [LARGE SCALE GENOMIC DNA]</scope>
    <source>
        <strain evidence="1 2">EAF2021</strain>
    </source>
</reference>
<gene>
    <name evidence="1" type="ORF">M9Y10_037327</name>
</gene>
<protein>
    <submittedName>
        <fullName evidence="1">Uncharacterized protein</fullName>
    </submittedName>
</protein>
<comment type="caution">
    <text evidence="1">The sequence shown here is derived from an EMBL/GenBank/DDBJ whole genome shotgun (WGS) entry which is preliminary data.</text>
</comment>
<evidence type="ECO:0000313" key="2">
    <source>
        <dbReference type="Proteomes" id="UP001470230"/>
    </source>
</evidence>
<sequence length="165" mass="19110">MLKLNIKLSSIKLSSNIIDHGDTIRVSITTIPDEQKKAQIFDVADMDVAMPSFQIKMNDCIQKILIVFRKKSFFSDGPIIASTVIHRDDIGIFDGSEDEDYKKINIYETNRNKTKQKNRRVVGSMEVFFSLKEELQHVHYVVKQEDGKKYSSLRAFFNENENPNF</sequence>
<name>A0ABR2GS85_9EUKA</name>
<organism evidence="1 2">
    <name type="scientific">Tritrichomonas musculus</name>
    <dbReference type="NCBI Taxonomy" id="1915356"/>
    <lineage>
        <taxon>Eukaryota</taxon>
        <taxon>Metamonada</taxon>
        <taxon>Parabasalia</taxon>
        <taxon>Tritrichomonadida</taxon>
        <taxon>Tritrichomonadidae</taxon>
        <taxon>Tritrichomonas</taxon>
    </lineage>
</organism>